<feature type="transmembrane region" description="Helical" evidence="5">
    <location>
        <begin position="31"/>
        <end position="50"/>
    </location>
</feature>
<evidence type="ECO:0000256" key="5">
    <source>
        <dbReference type="SAM" id="Phobius"/>
    </source>
</evidence>
<keyword evidence="2 5" id="KW-0812">Transmembrane</keyword>
<proteinExistence type="predicted"/>
<evidence type="ECO:0000313" key="7">
    <source>
        <dbReference type="EMBL" id="SHJ85483.1"/>
    </source>
</evidence>
<evidence type="ECO:0000256" key="1">
    <source>
        <dbReference type="ARBA" id="ARBA00004141"/>
    </source>
</evidence>
<dbReference type="GO" id="GO:0016020">
    <property type="term" value="C:membrane"/>
    <property type="evidence" value="ECO:0007669"/>
    <property type="project" value="UniProtKB-SubCell"/>
</dbReference>
<feature type="transmembrane region" description="Helical" evidence="5">
    <location>
        <begin position="368"/>
        <end position="384"/>
    </location>
</feature>
<feature type="transmembrane region" description="Helical" evidence="5">
    <location>
        <begin position="116"/>
        <end position="136"/>
    </location>
</feature>
<feature type="transmembrane region" description="Helical" evidence="5">
    <location>
        <begin position="87"/>
        <end position="104"/>
    </location>
</feature>
<dbReference type="RefSeq" id="WP_172842004.1">
    <property type="nucleotide sequence ID" value="NZ_LT670844.1"/>
</dbReference>
<comment type="subcellular location">
    <subcellularLocation>
        <location evidence="1">Membrane</location>
        <topology evidence="1">Multi-pass membrane protein</topology>
    </subcellularLocation>
</comment>
<dbReference type="Proteomes" id="UP000189935">
    <property type="component" value="Chromosome I"/>
</dbReference>
<dbReference type="PANTHER" id="PTHR37422">
    <property type="entry name" value="TEICHURONIC ACID BIOSYNTHESIS PROTEIN TUAE"/>
    <property type="match status" value="1"/>
</dbReference>
<feature type="transmembrane region" description="Helical" evidence="5">
    <location>
        <begin position="148"/>
        <end position="168"/>
    </location>
</feature>
<feature type="transmembrane region" description="Helical" evidence="5">
    <location>
        <begin position="175"/>
        <end position="194"/>
    </location>
</feature>
<dbReference type="GO" id="GO:0016874">
    <property type="term" value="F:ligase activity"/>
    <property type="evidence" value="ECO:0007669"/>
    <property type="project" value="UniProtKB-KW"/>
</dbReference>
<protein>
    <submittedName>
        <fullName evidence="7">O-antigen ligase</fullName>
    </submittedName>
</protein>
<keyword evidence="7" id="KW-0436">Ligase</keyword>
<feature type="transmembrane region" description="Helical" evidence="5">
    <location>
        <begin position="345"/>
        <end position="362"/>
    </location>
</feature>
<dbReference type="PANTHER" id="PTHR37422:SF13">
    <property type="entry name" value="LIPOPOLYSACCHARIDE BIOSYNTHESIS PROTEIN PA4999-RELATED"/>
    <property type="match status" value="1"/>
</dbReference>
<sequence>MWNLILGLLLVRATLDSFLGDFRVEVAGIDFSPGVILNVLVLALFATLVYKNSSRAMFPSLVWGPFLLLVAISIAHTPDKIGALKLYGAQLTYFAFFSFPFLLPNTSTRNDSIADVLLMSSIAPFAFGVYELATGFNGDFRAQSTFPHSNIFAFYLLILISGILYKFYNQRVRQSVGASSVYVGLLLIAVAYLLLTQTRSAWIAFAAMFGVAALFLDRRLLLATLLVPTLLSVPAVQNRLTDVSSSNDLAAGEQQSSYAWRQLLWEQAFDDLEGSAAFGKGLGSFHINSATFSDSAVLEEGTTEAHSAYVQTIYENGWTGLAAYLFIYAACIVTLVKLRRFAQQEAIIGIVAIVGMLIVNYSDNTPYYLSYNWYAWSFVAFIICKCRSIQAMHLATKPQFFAQGVGNRSNLQQLRT</sequence>
<name>A0A1M6MQB6_9BRAD</name>
<evidence type="ECO:0000256" key="3">
    <source>
        <dbReference type="ARBA" id="ARBA00022989"/>
    </source>
</evidence>
<feature type="transmembrane region" description="Helical" evidence="5">
    <location>
        <begin position="57"/>
        <end position="75"/>
    </location>
</feature>
<evidence type="ECO:0000313" key="8">
    <source>
        <dbReference type="Proteomes" id="UP000189935"/>
    </source>
</evidence>
<feature type="domain" description="O-antigen ligase-related" evidence="6">
    <location>
        <begin position="185"/>
        <end position="325"/>
    </location>
</feature>
<organism evidence="7 8">
    <name type="scientific">Bradyrhizobium lablabi</name>
    <dbReference type="NCBI Taxonomy" id="722472"/>
    <lineage>
        <taxon>Bacteria</taxon>
        <taxon>Pseudomonadati</taxon>
        <taxon>Pseudomonadota</taxon>
        <taxon>Alphaproteobacteria</taxon>
        <taxon>Hyphomicrobiales</taxon>
        <taxon>Nitrobacteraceae</taxon>
        <taxon>Bradyrhizobium</taxon>
    </lineage>
</organism>
<evidence type="ECO:0000256" key="4">
    <source>
        <dbReference type="ARBA" id="ARBA00023136"/>
    </source>
</evidence>
<keyword evidence="3 5" id="KW-1133">Transmembrane helix</keyword>
<dbReference type="InterPro" id="IPR051533">
    <property type="entry name" value="WaaL-like"/>
</dbReference>
<dbReference type="Pfam" id="PF04932">
    <property type="entry name" value="Wzy_C"/>
    <property type="match status" value="1"/>
</dbReference>
<gene>
    <name evidence="7" type="ORF">SAMN05444159_1694</name>
</gene>
<feature type="transmembrane region" description="Helical" evidence="5">
    <location>
        <begin position="200"/>
        <end position="216"/>
    </location>
</feature>
<evidence type="ECO:0000259" key="6">
    <source>
        <dbReference type="Pfam" id="PF04932"/>
    </source>
</evidence>
<dbReference type="EMBL" id="LT670844">
    <property type="protein sequence ID" value="SHJ85483.1"/>
    <property type="molecule type" value="Genomic_DNA"/>
</dbReference>
<feature type="transmembrane region" description="Helical" evidence="5">
    <location>
        <begin position="321"/>
        <end position="338"/>
    </location>
</feature>
<dbReference type="AlphaFoldDB" id="A0A1M6MQB6"/>
<reference evidence="7 8" key="1">
    <citation type="submission" date="2016-11" db="EMBL/GenBank/DDBJ databases">
        <authorList>
            <person name="Jaros S."/>
            <person name="Januszkiewicz K."/>
            <person name="Wedrychowicz H."/>
        </authorList>
    </citation>
    <scope>NUCLEOTIDE SEQUENCE [LARGE SCALE GENOMIC DNA]</scope>
    <source>
        <strain evidence="7 8">GAS499</strain>
    </source>
</reference>
<accession>A0A1M6MQB6</accession>
<evidence type="ECO:0000256" key="2">
    <source>
        <dbReference type="ARBA" id="ARBA00022692"/>
    </source>
</evidence>
<dbReference type="InterPro" id="IPR007016">
    <property type="entry name" value="O-antigen_ligase-rel_domated"/>
</dbReference>
<keyword evidence="4 5" id="KW-0472">Membrane</keyword>